<comment type="caution">
    <text evidence="1">The sequence shown here is derived from an EMBL/GenBank/DDBJ whole genome shotgun (WGS) entry which is preliminary data.</text>
</comment>
<accession>A0A023B4J0</accession>
<sequence>MNYLTALFRVSIAKATIAAVTTKNITRFYLDTLQHGKSVAHFWLYVLLELQTQFLSKTKLHQLNGKSEKQSRHFGLPQILTSEEALAIIGLQSMENITKEDLSKRYRDLMIANQPSPPKYDGSPYIQTKIHYAWRVLKRKIGNSKNDAHACAAE</sequence>
<dbReference type="Gene3D" id="1.10.287.110">
    <property type="entry name" value="DnaJ domain"/>
    <property type="match status" value="1"/>
</dbReference>
<dbReference type="EMBL" id="AFNH02000756">
    <property type="protein sequence ID" value="EZG56821.1"/>
    <property type="molecule type" value="Genomic_DNA"/>
</dbReference>
<evidence type="ECO:0008006" key="3">
    <source>
        <dbReference type="Google" id="ProtNLM"/>
    </source>
</evidence>
<evidence type="ECO:0000313" key="1">
    <source>
        <dbReference type="EMBL" id="EZG56821.1"/>
    </source>
</evidence>
<dbReference type="OrthoDB" id="10262892at2759"/>
<evidence type="ECO:0000313" key="2">
    <source>
        <dbReference type="Proteomes" id="UP000019763"/>
    </source>
</evidence>
<dbReference type="Proteomes" id="UP000019763">
    <property type="component" value="Unassembled WGS sequence"/>
</dbReference>
<reference evidence="1" key="1">
    <citation type="submission" date="2013-12" db="EMBL/GenBank/DDBJ databases">
        <authorList>
            <person name="Omoto C.K."/>
            <person name="Sibley D."/>
            <person name="Venepally P."/>
            <person name="Hadjithomas M."/>
            <person name="Karamycheva S."/>
            <person name="Brunk B."/>
            <person name="Roos D."/>
            <person name="Caler E."/>
            <person name="Lorenzi H."/>
        </authorList>
    </citation>
    <scope>NUCLEOTIDE SEQUENCE</scope>
</reference>
<name>A0A023B4J0_GRENI</name>
<protein>
    <recommendedName>
        <fullName evidence="3">DnaJ domain protein</fullName>
    </recommendedName>
</protein>
<keyword evidence="2" id="KW-1185">Reference proteome</keyword>
<gene>
    <name evidence="1" type="ORF">GNI_100800</name>
</gene>
<dbReference type="InterPro" id="IPR036869">
    <property type="entry name" value="J_dom_sf"/>
</dbReference>
<proteinExistence type="predicted"/>
<dbReference type="AlphaFoldDB" id="A0A023B4J0"/>
<organism evidence="1 2">
    <name type="scientific">Gregarina niphandrodes</name>
    <name type="common">Septate eugregarine</name>
    <dbReference type="NCBI Taxonomy" id="110365"/>
    <lineage>
        <taxon>Eukaryota</taxon>
        <taxon>Sar</taxon>
        <taxon>Alveolata</taxon>
        <taxon>Apicomplexa</taxon>
        <taxon>Conoidasida</taxon>
        <taxon>Gregarinasina</taxon>
        <taxon>Eugregarinorida</taxon>
        <taxon>Gregarinidae</taxon>
        <taxon>Gregarina</taxon>
    </lineage>
</organism>
<dbReference type="GeneID" id="22913561"/>
<dbReference type="VEuPathDB" id="CryptoDB:GNI_100800"/>
<dbReference type="RefSeq" id="XP_011131143.1">
    <property type="nucleotide sequence ID" value="XM_011132841.1"/>
</dbReference>